<accession>A0A2H0WK31</accession>
<dbReference type="Proteomes" id="UP000230787">
    <property type="component" value="Unassembled WGS sequence"/>
</dbReference>
<evidence type="ECO:0000313" key="1">
    <source>
        <dbReference type="EMBL" id="PIS13042.1"/>
    </source>
</evidence>
<evidence type="ECO:0000313" key="2">
    <source>
        <dbReference type="Proteomes" id="UP000230787"/>
    </source>
</evidence>
<sequence>MQPCLPSYNIKKLNLGYRAVRKEAITQILNSGDKRAVRWVFKNLKKVWKQSFNNTAEGAHPICKAERYYKKYKSGYSRFGSIPFWLEFFYW</sequence>
<reference evidence="2" key="1">
    <citation type="submission" date="2017-09" db="EMBL/GenBank/DDBJ databases">
        <title>Depth-based differentiation of microbial function through sediment-hosted aquifers and enrichment of novel symbionts in the deep terrestrial subsurface.</title>
        <authorList>
            <person name="Probst A.J."/>
            <person name="Ladd B."/>
            <person name="Jarett J.K."/>
            <person name="Geller-Mcgrath D.E."/>
            <person name="Sieber C.M.K."/>
            <person name="Emerson J.B."/>
            <person name="Anantharaman K."/>
            <person name="Thomas B.C."/>
            <person name="Malmstrom R."/>
            <person name="Stieglmeier M."/>
            <person name="Klingl A."/>
            <person name="Woyke T."/>
            <person name="Ryan C.M."/>
            <person name="Banfield J.F."/>
        </authorList>
    </citation>
    <scope>NUCLEOTIDE SEQUENCE [LARGE SCALE GENOMIC DNA]</scope>
</reference>
<dbReference type="EMBL" id="PEZN01000013">
    <property type="protein sequence ID" value="PIS13042.1"/>
    <property type="molecule type" value="Genomic_DNA"/>
</dbReference>
<name>A0A2H0WK31_UNCKA</name>
<comment type="caution">
    <text evidence="1">The sequence shown here is derived from an EMBL/GenBank/DDBJ whole genome shotgun (WGS) entry which is preliminary data.</text>
</comment>
<proteinExistence type="predicted"/>
<organism evidence="1 2">
    <name type="scientific">candidate division WWE3 bacterium CG09_land_8_20_14_0_10_39_24</name>
    <dbReference type="NCBI Taxonomy" id="1975088"/>
    <lineage>
        <taxon>Bacteria</taxon>
        <taxon>Katanobacteria</taxon>
    </lineage>
</organism>
<gene>
    <name evidence="1" type="ORF">COT69_00845</name>
</gene>
<protein>
    <submittedName>
        <fullName evidence="1">Uncharacterized protein</fullName>
    </submittedName>
</protein>
<dbReference type="AlphaFoldDB" id="A0A2H0WK31"/>